<dbReference type="AlphaFoldDB" id="A0A8T3BVN5"/>
<evidence type="ECO:0000256" key="1">
    <source>
        <dbReference type="SAM" id="MobiDB-lite"/>
    </source>
</evidence>
<keyword evidence="3" id="KW-1185">Reference proteome</keyword>
<evidence type="ECO:0000313" key="2">
    <source>
        <dbReference type="EMBL" id="KAI0523024.1"/>
    </source>
</evidence>
<organism evidence="2 3">
    <name type="scientific">Dendrobium nobile</name>
    <name type="common">Orchid</name>
    <dbReference type="NCBI Taxonomy" id="94219"/>
    <lineage>
        <taxon>Eukaryota</taxon>
        <taxon>Viridiplantae</taxon>
        <taxon>Streptophyta</taxon>
        <taxon>Embryophyta</taxon>
        <taxon>Tracheophyta</taxon>
        <taxon>Spermatophyta</taxon>
        <taxon>Magnoliopsida</taxon>
        <taxon>Liliopsida</taxon>
        <taxon>Asparagales</taxon>
        <taxon>Orchidaceae</taxon>
        <taxon>Epidendroideae</taxon>
        <taxon>Malaxideae</taxon>
        <taxon>Dendrobiinae</taxon>
        <taxon>Dendrobium</taxon>
    </lineage>
</organism>
<sequence>MVKKLLENQIQTGASKAKGLMGRTMNSDFHSRENCVEIIVDKGGRGRRCHGISEGTRGEPDEVGESSRIVY</sequence>
<feature type="region of interest" description="Disordered" evidence="1">
    <location>
        <begin position="47"/>
        <end position="71"/>
    </location>
</feature>
<evidence type="ECO:0000313" key="3">
    <source>
        <dbReference type="Proteomes" id="UP000829196"/>
    </source>
</evidence>
<dbReference type="Proteomes" id="UP000829196">
    <property type="component" value="Unassembled WGS sequence"/>
</dbReference>
<reference evidence="2" key="1">
    <citation type="journal article" date="2022" name="Front. Genet.">
        <title>Chromosome-Scale Assembly of the Dendrobium nobile Genome Provides Insights Into the Molecular Mechanism of the Biosynthesis of the Medicinal Active Ingredient of Dendrobium.</title>
        <authorList>
            <person name="Xu Q."/>
            <person name="Niu S.-C."/>
            <person name="Li K.-L."/>
            <person name="Zheng P.-J."/>
            <person name="Zhang X.-J."/>
            <person name="Jia Y."/>
            <person name="Liu Y."/>
            <person name="Niu Y.-X."/>
            <person name="Yu L.-H."/>
            <person name="Chen D.-F."/>
            <person name="Zhang G.-Q."/>
        </authorList>
    </citation>
    <scope>NUCLEOTIDE SEQUENCE</scope>
    <source>
        <tissue evidence="2">Leaf</tissue>
    </source>
</reference>
<proteinExistence type="predicted"/>
<accession>A0A8T3BVN5</accession>
<protein>
    <submittedName>
        <fullName evidence="2">Uncharacterized protein</fullName>
    </submittedName>
</protein>
<gene>
    <name evidence="2" type="ORF">KFK09_005414</name>
</gene>
<dbReference type="EMBL" id="JAGYWB010000005">
    <property type="protein sequence ID" value="KAI0523024.1"/>
    <property type="molecule type" value="Genomic_DNA"/>
</dbReference>
<name>A0A8T3BVN5_DENNO</name>
<comment type="caution">
    <text evidence="2">The sequence shown here is derived from an EMBL/GenBank/DDBJ whole genome shotgun (WGS) entry which is preliminary data.</text>
</comment>